<dbReference type="EMBL" id="CAJNON010000484">
    <property type="protein sequence ID" value="CAF1284847.1"/>
    <property type="molecule type" value="Genomic_DNA"/>
</dbReference>
<keyword evidence="6" id="KW-0548">Nucleotidyltransferase</keyword>
<evidence type="ECO:0000256" key="8">
    <source>
        <dbReference type="ARBA" id="ARBA00047597"/>
    </source>
</evidence>
<dbReference type="InterPro" id="IPR000768">
    <property type="entry name" value="ART"/>
</dbReference>
<evidence type="ECO:0000313" key="12">
    <source>
        <dbReference type="Proteomes" id="UP000663891"/>
    </source>
</evidence>
<dbReference type="EC" id="2.4.2.31" evidence="9"/>
<evidence type="ECO:0000256" key="1">
    <source>
        <dbReference type="ARBA" id="ARBA00009558"/>
    </source>
</evidence>
<dbReference type="SUPFAM" id="SSF56399">
    <property type="entry name" value="ADP-ribosylation"/>
    <property type="match status" value="1"/>
</dbReference>
<comment type="caution">
    <text evidence="10">The sequence shown here is derived from an EMBL/GenBank/DDBJ whole genome shotgun (WGS) entry which is preliminary data.</text>
</comment>
<accession>A0A815CIY4</accession>
<dbReference type="GO" id="GO:0005634">
    <property type="term" value="C:nucleus"/>
    <property type="evidence" value="ECO:0007669"/>
    <property type="project" value="TreeGrafter"/>
</dbReference>
<dbReference type="GO" id="GO:0016779">
    <property type="term" value="F:nucleotidyltransferase activity"/>
    <property type="evidence" value="ECO:0007669"/>
    <property type="project" value="UniProtKB-KW"/>
</dbReference>
<dbReference type="GO" id="GO:0106274">
    <property type="term" value="F:NAD+-protein-arginine ADP-ribosyltransferase activity"/>
    <property type="evidence" value="ECO:0007669"/>
    <property type="project" value="UniProtKB-EC"/>
</dbReference>
<keyword evidence="9" id="KW-0520">NAD</keyword>
<dbReference type="GO" id="GO:0006913">
    <property type="term" value="P:nucleocytoplasmic transport"/>
    <property type="evidence" value="ECO:0007669"/>
    <property type="project" value="TreeGrafter"/>
</dbReference>
<dbReference type="SMART" id="SM00368">
    <property type="entry name" value="LRR_RI"/>
    <property type="match status" value="4"/>
</dbReference>
<evidence type="ECO:0000256" key="4">
    <source>
        <dbReference type="ARBA" id="ARBA00022676"/>
    </source>
</evidence>
<dbReference type="AlphaFoldDB" id="A0A815CIY4"/>
<dbReference type="Gene3D" id="3.90.176.10">
    <property type="entry name" value="Toxin ADP-ribosyltransferase, Chain A, domain 1"/>
    <property type="match status" value="1"/>
</dbReference>
<sequence length="413" mass="46683">MNLRSEDRSILKDWFLYLKLIITGLAKIPSFSRNLYRGVRMNLATKYQNGETVIWWAFSSCTTTKEVLKQDAFCGSKGERTIFEINCYSGKDVREYSKFPSESEVLLIAATQFRVVSNVNKGDGLIVIQLEETEPKYPLIEKGAMKGPVHVPKTVQPTDILLETVFDESSRNPEIVRQINRTQFRSKAIIEGQRLNREDMRDVVEKVIIKKQCPQIQIRDAEMTIESISELGRGIRESTTVNEVDLCGSRLSSNDISHLVGELSIPQTHTVEQWKCCGLTRMKTLDGGPLKVLNLAKNNIDDDGVKHIVGLLRLKRTLTELYLNDNQIGDAGVEKLATALSHSAAALQKLYLQDNKRITDRSVKSLTEMFEKSQSLNTLWLLNCGLTNSGKQELSEAAGLKRGFYLNIERFAY</sequence>
<dbReference type="Pfam" id="PF01129">
    <property type="entry name" value="ART"/>
    <property type="match status" value="1"/>
</dbReference>
<organism evidence="10 12">
    <name type="scientific">Adineta steineri</name>
    <dbReference type="NCBI Taxonomy" id="433720"/>
    <lineage>
        <taxon>Eukaryota</taxon>
        <taxon>Metazoa</taxon>
        <taxon>Spiralia</taxon>
        <taxon>Gnathifera</taxon>
        <taxon>Rotifera</taxon>
        <taxon>Eurotatoria</taxon>
        <taxon>Bdelloidea</taxon>
        <taxon>Adinetida</taxon>
        <taxon>Adinetidae</taxon>
        <taxon>Adineta</taxon>
    </lineage>
</organism>
<comment type="similarity">
    <text evidence="1 9">Belongs to the Arg-specific ADP-ribosyltransferase family.</text>
</comment>
<comment type="catalytic activity">
    <reaction evidence="8 9">
        <text>L-arginyl-[protein] + NAD(+) = N(omega)-(ADP-D-ribosyl)-L-arginyl-[protein] + nicotinamide + H(+)</text>
        <dbReference type="Rhea" id="RHEA:19149"/>
        <dbReference type="Rhea" id="RHEA-COMP:10532"/>
        <dbReference type="Rhea" id="RHEA-COMP:15087"/>
        <dbReference type="ChEBI" id="CHEBI:15378"/>
        <dbReference type="ChEBI" id="CHEBI:17154"/>
        <dbReference type="ChEBI" id="CHEBI:29965"/>
        <dbReference type="ChEBI" id="CHEBI:57540"/>
        <dbReference type="ChEBI" id="CHEBI:142554"/>
        <dbReference type="EC" id="2.4.2.31"/>
    </reaction>
</comment>
<dbReference type="Proteomes" id="UP000663891">
    <property type="component" value="Unassembled WGS sequence"/>
</dbReference>
<dbReference type="SUPFAM" id="SSF52047">
    <property type="entry name" value="RNI-like"/>
    <property type="match status" value="1"/>
</dbReference>
<keyword evidence="9" id="KW-0521">NADP</keyword>
<dbReference type="EMBL" id="CAJOAY010001685">
    <property type="protein sequence ID" value="CAF3874262.1"/>
    <property type="molecule type" value="Genomic_DNA"/>
</dbReference>
<evidence type="ECO:0000256" key="3">
    <source>
        <dbReference type="ARBA" id="ARBA00022614"/>
    </source>
</evidence>
<name>A0A815CIY4_9BILA</name>
<dbReference type="GO" id="GO:0048471">
    <property type="term" value="C:perinuclear region of cytoplasm"/>
    <property type="evidence" value="ECO:0007669"/>
    <property type="project" value="TreeGrafter"/>
</dbReference>
<dbReference type="OrthoDB" id="120976at2759"/>
<dbReference type="PROSITE" id="PS51996">
    <property type="entry name" value="TR_MART"/>
    <property type="match status" value="1"/>
</dbReference>
<dbReference type="Gene3D" id="3.80.10.10">
    <property type="entry name" value="Ribonuclease Inhibitor"/>
    <property type="match status" value="1"/>
</dbReference>
<evidence type="ECO:0000256" key="2">
    <source>
        <dbReference type="ARBA" id="ARBA00022468"/>
    </source>
</evidence>
<dbReference type="InterPro" id="IPR032675">
    <property type="entry name" value="LRR_dom_sf"/>
</dbReference>
<dbReference type="GO" id="GO:0031267">
    <property type="term" value="F:small GTPase binding"/>
    <property type="evidence" value="ECO:0007669"/>
    <property type="project" value="TreeGrafter"/>
</dbReference>
<dbReference type="InterPro" id="IPR001611">
    <property type="entry name" value="Leu-rich_rpt"/>
</dbReference>
<keyword evidence="3" id="KW-0433">Leucine-rich repeat</keyword>
<evidence type="ECO:0000313" key="11">
    <source>
        <dbReference type="EMBL" id="CAF3874262.1"/>
    </source>
</evidence>
<keyword evidence="5 9" id="KW-0808">Transferase</keyword>
<evidence type="ECO:0000256" key="7">
    <source>
        <dbReference type="ARBA" id="ARBA00022737"/>
    </source>
</evidence>
<keyword evidence="2" id="KW-0343">GTPase activation</keyword>
<dbReference type="Proteomes" id="UP000663881">
    <property type="component" value="Unassembled WGS sequence"/>
</dbReference>
<dbReference type="PANTHER" id="PTHR24113:SF12">
    <property type="entry name" value="RAN GTPASE-ACTIVATING PROTEIN 1"/>
    <property type="match status" value="1"/>
</dbReference>
<dbReference type="Pfam" id="PF13516">
    <property type="entry name" value="LRR_6"/>
    <property type="match status" value="2"/>
</dbReference>
<keyword evidence="4 9" id="KW-0328">Glycosyltransferase</keyword>
<dbReference type="InterPro" id="IPR027038">
    <property type="entry name" value="RanGap"/>
</dbReference>
<evidence type="ECO:0000256" key="6">
    <source>
        <dbReference type="ARBA" id="ARBA00022695"/>
    </source>
</evidence>
<reference evidence="10" key="1">
    <citation type="submission" date="2021-02" db="EMBL/GenBank/DDBJ databases">
        <authorList>
            <person name="Nowell W R."/>
        </authorList>
    </citation>
    <scope>NUCLEOTIDE SEQUENCE</scope>
</reference>
<gene>
    <name evidence="11" type="ORF">OKA104_LOCUS22779</name>
    <name evidence="10" type="ORF">VCS650_LOCUS30170</name>
</gene>
<proteinExistence type="inferred from homology"/>
<protein>
    <recommendedName>
        <fullName evidence="9">NAD(P)(+)--arginine ADP-ribosyltransferase</fullName>
        <ecNumber evidence="9">2.4.2.31</ecNumber>
    </recommendedName>
    <alternativeName>
        <fullName evidence="9">Mono(ADP-ribosyl)transferase</fullName>
    </alternativeName>
</protein>
<evidence type="ECO:0000256" key="9">
    <source>
        <dbReference type="RuleBase" id="RU361228"/>
    </source>
</evidence>
<dbReference type="PANTHER" id="PTHR24113">
    <property type="entry name" value="RAN GTPASE-ACTIVATING PROTEIN 1"/>
    <property type="match status" value="1"/>
</dbReference>
<evidence type="ECO:0000313" key="10">
    <source>
        <dbReference type="EMBL" id="CAF1284847.1"/>
    </source>
</evidence>
<keyword evidence="7" id="KW-0677">Repeat</keyword>
<dbReference type="GO" id="GO:0005829">
    <property type="term" value="C:cytosol"/>
    <property type="evidence" value="ECO:0007669"/>
    <property type="project" value="TreeGrafter"/>
</dbReference>
<dbReference type="GO" id="GO:0005096">
    <property type="term" value="F:GTPase activator activity"/>
    <property type="evidence" value="ECO:0007669"/>
    <property type="project" value="UniProtKB-KW"/>
</dbReference>
<evidence type="ECO:0000256" key="5">
    <source>
        <dbReference type="ARBA" id="ARBA00022679"/>
    </source>
</evidence>